<dbReference type="FunFam" id="3.80.10.10:FF:000449">
    <property type="entry name" value="F-box protein SKIP2"/>
    <property type="match status" value="1"/>
</dbReference>
<dbReference type="SUPFAM" id="SSF81383">
    <property type="entry name" value="F-box domain"/>
    <property type="match status" value="1"/>
</dbReference>
<dbReference type="SUPFAM" id="SSF52047">
    <property type="entry name" value="RNI-like"/>
    <property type="match status" value="1"/>
</dbReference>
<name>A0AAV3P4S3_LITER</name>
<dbReference type="InterPro" id="IPR006553">
    <property type="entry name" value="Leu-rich_rpt_Cys-con_subtyp"/>
</dbReference>
<dbReference type="Proteomes" id="UP001454036">
    <property type="component" value="Unassembled WGS sequence"/>
</dbReference>
<dbReference type="GO" id="GO:0031146">
    <property type="term" value="P:SCF-dependent proteasomal ubiquitin-dependent protein catabolic process"/>
    <property type="evidence" value="ECO:0007669"/>
    <property type="project" value="TreeGrafter"/>
</dbReference>
<dbReference type="InterPro" id="IPR032675">
    <property type="entry name" value="LRR_dom_sf"/>
</dbReference>
<dbReference type="EMBL" id="BAABME010000756">
    <property type="protein sequence ID" value="GAA0145250.1"/>
    <property type="molecule type" value="Genomic_DNA"/>
</dbReference>
<reference evidence="2 3" key="1">
    <citation type="submission" date="2024-01" db="EMBL/GenBank/DDBJ databases">
        <title>The complete chloroplast genome sequence of Lithospermum erythrorhizon: insights into the phylogenetic relationship among Boraginaceae species and the maternal lineages of purple gromwells.</title>
        <authorList>
            <person name="Okada T."/>
            <person name="Watanabe K."/>
        </authorList>
    </citation>
    <scope>NUCLEOTIDE SEQUENCE [LARGE SCALE GENOMIC DNA]</scope>
</reference>
<organism evidence="2 3">
    <name type="scientific">Lithospermum erythrorhizon</name>
    <name type="common">Purple gromwell</name>
    <name type="synonym">Lithospermum officinale var. erythrorhizon</name>
    <dbReference type="NCBI Taxonomy" id="34254"/>
    <lineage>
        <taxon>Eukaryota</taxon>
        <taxon>Viridiplantae</taxon>
        <taxon>Streptophyta</taxon>
        <taxon>Embryophyta</taxon>
        <taxon>Tracheophyta</taxon>
        <taxon>Spermatophyta</taxon>
        <taxon>Magnoliopsida</taxon>
        <taxon>eudicotyledons</taxon>
        <taxon>Gunneridae</taxon>
        <taxon>Pentapetalae</taxon>
        <taxon>asterids</taxon>
        <taxon>lamiids</taxon>
        <taxon>Boraginales</taxon>
        <taxon>Boraginaceae</taxon>
        <taxon>Boraginoideae</taxon>
        <taxon>Lithospermeae</taxon>
        <taxon>Lithospermum</taxon>
    </lineage>
</organism>
<accession>A0AAV3P4S3</accession>
<gene>
    <name evidence="2" type="ORF">LIER_05491</name>
</gene>
<dbReference type="Pfam" id="PF00646">
    <property type="entry name" value="F-box"/>
    <property type="match status" value="1"/>
</dbReference>
<dbReference type="SMART" id="SM00367">
    <property type="entry name" value="LRR_CC"/>
    <property type="match status" value="6"/>
</dbReference>
<dbReference type="PANTHER" id="PTHR13318">
    <property type="entry name" value="PARTNER OF PAIRED, ISOFORM B-RELATED"/>
    <property type="match status" value="1"/>
</dbReference>
<dbReference type="InterPro" id="IPR001810">
    <property type="entry name" value="F-box_dom"/>
</dbReference>
<dbReference type="GO" id="GO:0019005">
    <property type="term" value="C:SCF ubiquitin ligase complex"/>
    <property type="evidence" value="ECO:0007669"/>
    <property type="project" value="TreeGrafter"/>
</dbReference>
<sequence>MMQQLYDDYNNDYDYSSNIPDECLSIIFQTLSSGDRKRCSLVSRRWYTVEGQNRHRVALNSAAEITPFIPSLFTRFDSITKLSLQCDRKSASIDDNSLGIISLRCVNLTRLKLRGCRDVSDVGMGVLGRNCRVLRKFSCGSCMFGAKGMNALLNNCVTLEELSVKRLRGLSDSDGCGASCEGSGGGGGLELIGTDMVCGNLKGVYLKELYNGQSFGPVLVGSRNLRSLRLFSCLGEWDLVLRSVCDGRESLSEIRLEKLKVSDAGLEAIAKCVNLDTLHLMKVVEYTDEGLAMVARSCRLIRKLHIDGWRNRRMTNRIGDVGLTAVAKNGGNLMELVLIGLNPSIGSLAWISMCCTKLERLAICASDTIGDRELECLAIKTASLKKVCIKGCRLLTNNGIISLATFCPNLVKIKVKKCKRVTGEVVSYVKEKRPLLELSLDVNGIEVDGGDVRTADGEVRVVAGGEGPTAVAGTNDDAAQAESSNTATLWSGLRSRISLFGGNLVTSTVRRWSSGDENQNNN</sequence>
<evidence type="ECO:0000313" key="2">
    <source>
        <dbReference type="EMBL" id="GAA0145250.1"/>
    </source>
</evidence>
<protein>
    <recommendedName>
        <fullName evidence="1">F-box domain-containing protein</fullName>
    </recommendedName>
</protein>
<evidence type="ECO:0000259" key="1">
    <source>
        <dbReference type="SMART" id="SM00256"/>
    </source>
</evidence>
<evidence type="ECO:0000313" key="3">
    <source>
        <dbReference type="Proteomes" id="UP001454036"/>
    </source>
</evidence>
<dbReference type="FunFam" id="1.20.1280.50:FF:000023">
    <property type="entry name" value="F-box/LRR-repeat protein 4"/>
    <property type="match status" value="1"/>
</dbReference>
<keyword evidence="3" id="KW-1185">Reference proteome</keyword>
<proteinExistence type="predicted"/>
<dbReference type="Gene3D" id="3.80.10.10">
    <property type="entry name" value="Ribonuclease Inhibitor"/>
    <property type="match status" value="1"/>
</dbReference>
<dbReference type="PANTHER" id="PTHR13318:SF92">
    <property type="entry name" value="F-BOX_LRR-REPEAT PROTEIN 8-RELATED"/>
    <property type="match status" value="1"/>
</dbReference>
<comment type="caution">
    <text evidence="2">The sequence shown here is derived from an EMBL/GenBank/DDBJ whole genome shotgun (WGS) entry which is preliminary data.</text>
</comment>
<feature type="domain" description="F-box" evidence="1">
    <location>
        <begin position="19"/>
        <end position="59"/>
    </location>
</feature>
<dbReference type="Gene3D" id="1.20.1280.50">
    <property type="match status" value="1"/>
</dbReference>
<dbReference type="CDD" id="cd22159">
    <property type="entry name" value="F-box_AtTIR1-like"/>
    <property type="match status" value="1"/>
</dbReference>
<dbReference type="InterPro" id="IPR036047">
    <property type="entry name" value="F-box-like_dom_sf"/>
</dbReference>
<dbReference type="AlphaFoldDB" id="A0AAV3P4S3"/>
<dbReference type="SMART" id="SM00256">
    <property type="entry name" value="FBOX"/>
    <property type="match status" value="1"/>
</dbReference>